<evidence type="ECO:0008006" key="3">
    <source>
        <dbReference type="Google" id="ProtNLM"/>
    </source>
</evidence>
<evidence type="ECO:0000313" key="2">
    <source>
        <dbReference type="EMBL" id="GAH05340.1"/>
    </source>
</evidence>
<gene>
    <name evidence="2" type="ORF">S01H4_63580</name>
</gene>
<sequence>MALVTGIFGHTLYNWSLEYIHASVASVFLLGEPIGSSLLAYVI</sequence>
<accession>X1DAL3</accession>
<name>X1DAL3_9ZZZZ</name>
<dbReference type="AlphaFoldDB" id="X1DAL3"/>
<dbReference type="SUPFAM" id="SSF103481">
    <property type="entry name" value="Multidrug resistance efflux transporter EmrE"/>
    <property type="match status" value="1"/>
</dbReference>
<organism evidence="2">
    <name type="scientific">marine sediment metagenome</name>
    <dbReference type="NCBI Taxonomy" id="412755"/>
    <lineage>
        <taxon>unclassified sequences</taxon>
        <taxon>metagenomes</taxon>
        <taxon>ecological metagenomes</taxon>
    </lineage>
</organism>
<keyword evidence="1" id="KW-0812">Transmembrane</keyword>
<evidence type="ECO:0000256" key="1">
    <source>
        <dbReference type="SAM" id="Phobius"/>
    </source>
</evidence>
<proteinExistence type="predicted"/>
<dbReference type="InterPro" id="IPR037185">
    <property type="entry name" value="EmrE-like"/>
</dbReference>
<feature type="transmembrane region" description="Helical" evidence="1">
    <location>
        <begin position="20"/>
        <end position="42"/>
    </location>
</feature>
<reference evidence="2" key="1">
    <citation type="journal article" date="2014" name="Front. Microbiol.">
        <title>High frequency of phylogenetically diverse reductive dehalogenase-homologous genes in deep subseafloor sedimentary metagenomes.</title>
        <authorList>
            <person name="Kawai M."/>
            <person name="Futagami T."/>
            <person name="Toyoda A."/>
            <person name="Takaki Y."/>
            <person name="Nishi S."/>
            <person name="Hori S."/>
            <person name="Arai W."/>
            <person name="Tsubouchi T."/>
            <person name="Morono Y."/>
            <person name="Uchiyama I."/>
            <person name="Ito T."/>
            <person name="Fujiyama A."/>
            <person name="Inagaki F."/>
            <person name="Takami H."/>
        </authorList>
    </citation>
    <scope>NUCLEOTIDE SEQUENCE</scope>
    <source>
        <strain evidence="2">Expedition CK06-06</strain>
    </source>
</reference>
<protein>
    <recommendedName>
        <fullName evidence="3">EamA domain-containing protein</fullName>
    </recommendedName>
</protein>
<keyword evidence="1" id="KW-1133">Transmembrane helix</keyword>
<feature type="non-terminal residue" evidence="2">
    <location>
        <position position="43"/>
    </location>
</feature>
<dbReference type="EMBL" id="BART01038279">
    <property type="protein sequence ID" value="GAH05340.1"/>
    <property type="molecule type" value="Genomic_DNA"/>
</dbReference>
<keyword evidence="1" id="KW-0472">Membrane</keyword>
<comment type="caution">
    <text evidence="2">The sequence shown here is derived from an EMBL/GenBank/DDBJ whole genome shotgun (WGS) entry which is preliminary data.</text>
</comment>